<dbReference type="EMBL" id="JAKKSL010000001">
    <property type="protein sequence ID" value="MCI2282399.1"/>
    <property type="molecule type" value="Genomic_DNA"/>
</dbReference>
<name>A0ABS9WX45_9GAMM</name>
<dbReference type="SUPFAM" id="SSF89796">
    <property type="entry name" value="CoA-transferase family III (CaiB/BaiF)"/>
    <property type="match status" value="1"/>
</dbReference>
<protein>
    <submittedName>
        <fullName evidence="1">Uncharacterized protein</fullName>
    </submittedName>
</protein>
<gene>
    <name evidence="1" type="ORF">L3081_02045</name>
</gene>
<evidence type="ECO:0000313" key="1">
    <source>
        <dbReference type="EMBL" id="MCI2282399.1"/>
    </source>
</evidence>
<dbReference type="Proteomes" id="UP001139646">
    <property type="component" value="Unassembled WGS sequence"/>
</dbReference>
<evidence type="ECO:0000313" key="2">
    <source>
        <dbReference type="Proteomes" id="UP001139646"/>
    </source>
</evidence>
<reference evidence="1" key="1">
    <citation type="submission" date="2022-01" db="EMBL/GenBank/DDBJ databases">
        <title>Colwellia maritima, isolated from seawater.</title>
        <authorList>
            <person name="Kristyanto S."/>
            <person name="Jung J."/>
            <person name="Jeon C.O."/>
        </authorList>
    </citation>
    <scope>NUCLEOTIDE SEQUENCE</scope>
    <source>
        <strain evidence="1">MSW7</strain>
    </source>
</reference>
<proteinExistence type="predicted"/>
<dbReference type="InterPro" id="IPR023606">
    <property type="entry name" value="CoA-Trfase_III_dom_1_sf"/>
</dbReference>
<accession>A0ABS9WX45</accession>
<keyword evidence="2" id="KW-1185">Reference proteome</keyword>
<comment type="caution">
    <text evidence="1">The sequence shown here is derived from an EMBL/GenBank/DDBJ whole genome shotgun (WGS) entry which is preliminary data.</text>
</comment>
<dbReference type="RefSeq" id="WP_242283075.1">
    <property type="nucleotide sequence ID" value="NZ_JAKKSL010000001.1"/>
</dbReference>
<organism evidence="1 2">
    <name type="scientific">Colwellia maritima</name>
    <dbReference type="NCBI Taxonomy" id="2912588"/>
    <lineage>
        <taxon>Bacteria</taxon>
        <taxon>Pseudomonadati</taxon>
        <taxon>Pseudomonadota</taxon>
        <taxon>Gammaproteobacteria</taxon>
        <taxon>Alteromonadales</taxon>
        <taxon>Colwelliaceae</taxon>
        <taxon>Colwellia</taxon>
    </lineage>
</organism>
<sequence>MEDPQVVDSNFLYEYDYPGYGKVQSVGTGVRVGEGGKVRRPPPRLGEHTDEILQEIAEFKVKKENKPPIIKTINFAGGRS</sequence>
<dbReference type="Gene3D" id="3.40.50.10540">
    <property type="entry name" value="Crotonobetainyl-coa:carnitine coa-transferase, domain 1"/>
    <property type="match status" value="1"/>
</dbReference>